<dbReference type="RefSeq" id="WP_152276787.1">
    <property type="nucleotide sequence ID" value="NZ_WEKV01000009.1"/>
</dbReference>
<dbReference type="Proteomes" id="UP000469949">
    <property type="component" value="Unassembled WGS sequence"/>
</dbReference>
<accession>A0A833N2Y4</accession>
<dbReference type="AlphaFoldDB" id="A0A833N2Y4"/>
<evidence type="ECO:0000313" key="2">
    <source>
        <dbReference type="EMBL" id="KAB7785385.1"/>
    </source>
</evidence>
<gene>
    <name evidence="2" type="ORF">F8B43_1886</name>
</gene>
<name>A0A833N2Y4_9HYPH</name>
<protein>
    <recommendedName>
        <fullName evidence="1">Methyltransferase domain-containing protein</fullName>
    </recommendedName>
</protein>
<dbReference type="InterPro" id="IPR029063">
    <property type="entry name" value="SAM-dependent_MTases_sf"/>
</dbReference>
<feature type="domain" description="Methyltransferase" evidence="1">
    <location>
        <begin position="113"/>
        <end position="183"/>
    </location>
</feature>
<dbReference type="CDD" id="cd02440">
    <property type="entry name" value="AdoMet_MTases"/>
    <property type="match status" value="1"/>
</dbReference>
<sequence>MFTAAVAHKTEKVFRIYRDLGLRSLVLRLARTLGRALGLSGAGEAHWRARKEAVDAAFDAEAGVSTGGITHLYGLSIVGPNATSGVSHIACDPDEFRAALDALEADLTEHSFVDLGSGKGRALILAARYPFARIVGVEFAAELHAVATANVAALPAADRARISLVHEDATRFAFPDGPLVVFLYNPFEEAVCWEVARHLRADVSAHPRPVRVVYLRPQHRAAWIDAGWISVRDGTFFLILEPCPAAALCEATGVS</sequence>
<evidence type="ECO:0000313" key="3">
    <source>
        <dbReference type="Proteomes" id="UP000469949"/>
    </source>
</evidence>
<dbReference type="SUPFAM" id="SSF53335">
    <property type="entry name" value="S-adenosyl-L-methionine-dependent methyltransferases"/>
    <property type="match status" value="1"/>
</dbReference>
<evidence type="ECO:0000259" key="1">
    <source>
        <dbReference type="Pfam" id="PF13649"/>
    </source>
</evidence>
<dbReference type="EMBL" id="WEKV01000009">
    <property type="protein sequence ID" value="KAB7785385.1"/>
    <property type="molecule type" value="Genomic_DNA"/>
</dbReference>
<comment type="caution">
    <text evidence="2">The sequence shown here is derived from an EMBL/GenBank/DDBJ whole genome shotgun (WGS) entry which is preliminary data.</text>
</comment>
<dbReference type="Pfam" id="PF13649">
    <property type="entry name" value="Methyltransf_25"/>
    <property type="match status" value="1"/>
</dbReference>
<reference evidence="2 3" key="1">
    <citation type="submission" date="2019-10" db="EMBL/GenBank/DDBJ databases">
        <title>Draft Genome Sequence of the Caffeine Degrading Methylotroph Methylorubrum populi PINKEL.</title>
        <authorList>
            <person name="Dawson S.C."/>
            <person name="Zhang X."/>
            <person name="Wright M.E."/>
            <person name="Sharma G."/>
            <person name="Langner J.T."/>
            <person name="Ditty J.L."/>
            <person name="Subuyuj G.A."/>
        </authorList>
    </citation>
    <scope>NUCLEOTIDE SEQUENCE [LARGE SCALE GENOMIC DNA]</scope>
    <source>
        <strain evidence="2 3">Pinkel</strain>
    </source>
</reference>
<organism evidence="2 3">
    <name type="scientific">Methylorubrum populi</name>
    <dbReference type="NCBI Taxonomy" id="223967"/>
    <lineage>
        <taxon>Bacteria</taxon>
        <taxon>Pseudomonadati</taxon>
        <taxon>Pseudomonadota</taxon>
        <taxon>Alphaproteobacteria</taxon>
        <taxon>Hyphomicrobiales</taxon>
        <taxon>Methylobacteriaceae</taxon>
        <taxon>Methylorubrum</taxon>
    </lineage>
</organism>
<proteinExistence type="predicted"/>
<dbReference type="InterPro" id="IPR041698">
    <property type="entry name" value="Methyltransf_25"/>
</dbReference>
<dbReference type="Gene3D" id="3.40.50.150">
    <property type="entry name" value="Vaccinia Virus protein VP39"/>
    <property type="match status" value="1"/>
</dbReference>